<sequence length="141" mass="15510">MICRAAGREIYERGSIGARPRPLWWELARIRLRGTVPSLRRARRAVAAVTFAASASTVIGMLAVPVLIQLLVIPRLRWRWYIACGAVRLLAGLTGRVISVHNLDRLPQEPAIVVANHSSWLDGLSLLACRGDAVLVPLSCR</sequence>
<dbReference type="InterPro" id="IPR002123">
    <property type="entry name" value="Plipid/glycerol_acylTrfase"/>
</dbReference>
<keyword evidence="2" id="KW-1185">Reference proteome</keyword>
<dbReference type="KEGG" id="mdu:MDUV_11350"/>
<dbReference type="RefSeq" id="WP_098002629.1">
    <property type="nucleotide sequence ID" value="NZ_AP022563.1"/>
</dbReference>
<organism evidence="1 2">
    <name type="scientific">Mycolicibacterium duvalii</name>
    <dbReference type="NCBI Taxonomy" id="39688"/>
    <lineage>
        <taxon>Bacteria</taxon>
        <taxon>Bacillati</taxon>
        <taxon>Actinomycetota</taxon>
        <taxon>Actinomycetes</taxon>
        <taxon>Mycobacteriales</taxon>
        <taxon>Mycobacteriaceae</taxon>
        <taxon>Mycolicibacterium</taxon>
    </lineage>
</organism>
<accession>A0A7I7JWT5</accession>
<dbReference type="SUPFAM" id="SSF69593">
    <property type="entry name" value="Glycerol-3-phosphate (1)-acyltransferase"/>
    <property type="match status" value="1"/>
</dbReference>
<gene>
    <name evidence="1" type="ORF">MDUV_11350</name>
</gene>
<name>A0A7I7JWT5_9MYCO</name>
<evidence type="ECO:0000313" key="2">
    <source>
        <dbReference type="Proteomes" id="UP000467006"/>
    </source>
</evidence>
<evidence type="ECO:0000313" key="1">
    <source>
        <dbReference type="EMBL" id="BBX16275.1"/>
    </source>
</evidence>
<proteinExistence type="predicted"/>
<reference evidence="1 2" key="1">
    <citation type="journal article" date="2019" name="Emerg. Microbes Infect.">
        <title>Comprehensive subspecies identification of 175 nontuberculous mycobacteria species based on 7547 genomic profiles.</title>
        <authorList>
            <person name="Matsumoto Y."/>
            <person name="Kinjo T."/>
            <person name="Motooka D."/>
            <person name="Nabeya D."/>
            <person name="Jung N."/>
            <person name="Uechi K."/>
            <person name="Horii T."/>
            <person name="Iida T."/>
            <person name="Fujita J."/>
            <person name="Nakamura S."/>
        </authorList>
    </citation>
    <scope>NUCLEOTIDE SEQUENCE [LARGE SCALE GENOMIC DNA]</scope>
    <source>
        <strain evidence="1 2">JCM 6396</strain>
    </source>
</reference>
<dbReference type="EMBL" id="AP022563">
    <property type="protein sequence ID" value="BBX16275.1"/>
    <property type="molecule type" value="Genomic_DNA"/>
</dbReference>
<dbReference type="OrthoDB" id="9812274at2"/>
<dbReference type="GO" id="GO:0016746">
    <property type="term" value="F:acyltransferase activity"/>
    <property type="evidence" value="ECO:0007669"/>
    <property type="project" value="InterPro"/>
</dbReference>
<dbReference type="AlphaFoldDB" id="A0A7I7JWT5"/>
<dbReference type="Pfam" id="PF01553">
    <property type="entry name" value="Acyltransferase"/>
    <property type="match status" value="1"/>
</dbReference>
<protein>
    <submittedName>
        <fullName evidence="1">Uncharacterized protein</fullName>
    </submittedName>
</protein>
<dbReference type="Proteomes" id="UP000467006">
    <property type="component" value="Chromosome"/>
</dbReference>